<gene>
    <name evidence="2" type="primary">g5235</name>
    <name evidence="2" type="ORF">VP750_LOCUS4475</name>
</gene>
<evidence type="ECO:0000313" key="2">
    <source>
        <dbReference type="EMBL" id="CAL5222816.1"/>
    </source>
</evidence>
<reference evidence="2 3" key="1">
    <citation type="submission" date="2024-06" db="EMBL/GenBank/DDBJ databases">
        <authorList>
            <person name="Kraege A."/>
            <person name="Thomma B."/>
        </authorList>
    </citation>
    <scope>NUCLEOTIDE SEQUENCE [LARGE SCALE GENOMIC DNA]</scope>
</reference>
<evidence type="ECO:0000256" key="1">
    <source>
        <dbReference type="SAM" id="MobiDB-lite"/>
    </source>
</evidence>
<sequence>MQNAHHPFEQELGSAPEPASLEVDLAFLEEFLGEDLDIDEPLLSPDGPLDLSAADFSHVADALPALSPFQRSFQQLAPPEPEHRGAQYRPVTPLQTAASEGTRDTRPRGAHSSKQYRSGRQQELNKAAQVRYRQRKKSRAEELRTTVAALTERIQELGVQKQEHAELHARHEQLQHALRLHEQGSPSLARGPSLEAGSESAQAPGNVAPEDEDPQDAEGVPEGSLEHRQERLHDVVQLLKQGIDSGWGSAEPFQAAGQHVAYDRLLQEAIDLFVTSGGPTGLESTVAARSEGPAAASSLDRSWLSAETSLRLFPAQLQSLLQLRTEQMLKEEALGEKKSAVRRKAVAMLQQAQASIAASAHSDFFTRAHSRSTLSSIVRELRTVLREETKSREDAARALLQHILVPAQAAALLVAIHPAACDVAMLWQLLLRAPCQ</sequence>
<feature type="region of interest" description="Disordered" evidence="1">
    <location>
        <begin position="76"/>
        <end position="143"/>
    </location>
</feature>
<name>A0ABP1FUW2_9CHLO</name>
<dbReference type="Proteomes" id="UP001497392">
    <property type="component" value="Unassembled WGS sequence"/>
</dbReference>
<dbReference type="EMBL" id="CAXHTA020000007">
    <property type="protein sequence ID" value="CAL5222816.1"/>
    <property type="molecule type" value="Genomic_DNA"/>
</dbReference>
<comment type="caution">
    <text evidence="2">The sequence shown here is derived from an EMBL/GenBank/DDBJ whole genome shotgun (WGS) entry which is preliminary data.</text>
</comment>
<evidence type="ECO:0000313" key="3">
    <source>
        <dbReference type="Proteomes" id="UP001497392"/>
    </source>
</evidence>
<proteinExistence type="predicted"/>
<feature type="region of interest" description="Disordered" evidence="1">
    <location>
        <begin position="183"/>
        <end position="225"/>
    </location>
</feature>
<accession>A0ABP1FUW2</accession>
<protein>
    <submittedName>
        <fullName evidence="2">G5235 protein</fullName>
    </submittedName>
</protein>
<organism evidence="2 3">
    <name type="scientific">Coccomyxa viridis</name>
    <dbReference type="NCBI Taxonomy" id="1274662"/>
    <lineage>
        <taxon>Eukaryota</taxon>
        <taxon>Viridiplantae</taxon>
        <taxon>Chlorophyta</taxon>
        <taxon>core chlorophytes</taxon>
        <taxon>Trebouxiophyceae</taxon>
        <taxon>Trebouxiophyceae incertae sedis</taxon>
        <taxon>Coccomyxaceae</taxon>
        <taxon>Coccomyxa</taxon>
    </lineage>
</organism>
<keyword evidence="3" id="KW-1185">Reference proteome</keyword>
<feature type="compositionally biased region" description="Polar residues" evidence="1">
    <location>
        <begin position="112"/>
        <end position="124"/>
    </location>
</feature>